<accession>A0A0D3A7T6</accession>
<feature type="domain" description="HAT C-terminal dimerisation" evidence="1">
    <location>
        <begin position="242"/>
        <end position="329"/>
    </location>
</feature>
<dbReference type="PANTHER" id="PTHR45749">
    <property type="match status" value="1"/>
</dbReference>
<dbReference type="AlphaFoldDB" id="A0A0D3A7T6"/>
<evidence type="ECO:0000313" key="2">
    <source>
        <dbReference type="EnsemblPlants" id="Bo1g055340.1"/>
    </source>
</evidence>
<evidence type="ECO:0000313" key="3">
    <source>
        <dbReference type="Proteomes" id="UP000032141"/>
    </source>
</evidence>
<dbReference type="InterPro" id="IPR012337">
    <property type="entry name" value="RNaseH-like_sf"/>
</dbReference>
<reference evidence="2 3" key="1">
    <citation type="journal article" date="2014" name="Genome Biol.">
        <title>Transcriptome and methylome profiling reveals relics of genome dominance in the mesopolyploid Brassica oleracea.</title>
        <authorList>
            <person name="Parkin I.A."/>
            <person name="Koh C."/>
            <person name="Tang H."/>
            <person name="Robinson S.J."/>
            <person name="Kagale S."/>
            <person name="Clarke W.E."/>
            <person name="Town C.D."/>
            <person name="Nixon J."/>
            <person name="Krishnakumar V."/>
            <person name="Bidwell S.L."/>
            <person name="Denoeud F."/>
            <person name="Belcram H."/>
            <person name="Links M.G."/>
            <person name="Just J."/>
            <person name="Clarke C."/>
            <person name="Bender T."/>
            <person name="Huebert T."/>
            <person name="Mason A.S."/>
            <person name="Pires J.C."/>
            <person name="Barker G."/>
            <person name="Moore J."/>
            <person name="Walley P.G."/>
            <person name="Manoli S."/>
            <person name="Batley J."/>
            <person name="Edwards D."/>
            <person name="Nelson M.N."/>
            <person name="Wang X."/>
            <person name="Paterson A.H."/>
            <person name="King G."/>
            <person name="Bancroft I."/>
            <person name="Chalhoub B."/>
            <person name="Sharpe A.G."/>
        </authorList>
    </citation>
    <scope>NUCLEOTIDE SEQUENCE</scope>
    <source>
        <strain evidence="2 3">cv. TO1000</strain>
    </source>
</reference>
<dbReference type="InterPro" id="IPR008906">
    <property type="entry name" value="HATC_C_dom"/>
</dbReference>
<proteinExistence type="predicted"/>
<dbReference type="EnsemblPlants" id="Bo1g055340.1">
    <property type="protein sequence ID" value="Bo1g055340.1"/>
    <property type="gene ID" value="Bo1g055340"/>
</dbReference>
<organism evidence="2 3">
    <name type="scientific">Brassica oleracea var. oleracea</name>
    <dbReference type="NCBI Taxonomy" id="109376"/>
    <lineage>
        <taxon>Eukaryota</taxon>
        <taxon>Viridiplantae</taxon>
        <taxon>Streptophyta</taxon>
        <taxon>Embryophyta</taxon>
        <taxon>Tracheophyta</taxon>
        <taxon>Spermatophyta</taxon>
        <taxon>Magnoliopsida</taxon>
        <taxon>eudicotyledons</taxon>
        <taxon>Gunneridae</taxon>
        <taxon>Pentapetalae</taxon>
        <taxon>rosids</taxon>
        <taxon>malvids</taxon>
        <taxon>Brassicales</taxon>
        <taxon>Brassicaceae</taxon>
        <taxon>Brassiceae</taxon>
        <taxon>Brassica</taxon>
    </lineage>
</organism>
<dbReference type="GO" id="GO:0046983">
    <property type="term" value="F:protein dimerization activity"/>
    <property type="evidence" value="ECO:0007669"/>
    <property type="project" value="InterPro"/>
</dbReference>
<dbReference type="HOGENOM" id="CLU_006175_0_1_1"/>
<dbReference type="OMA" id="LVVWYEI"/>
<sequence length="356" mass="41263">MVGGFTLKPLSDRRWESHLESVKAIRFKAPEIRDVLLYFAENSEDLGARSDAECLAISETHGIGGFEFLFGLVIWYDVLFAVNTVSKTLQSEDIDIDDAIAQLKGLVSFFQKYREMGFQEAKAEASKIAIAMDIEPMFNKRNKRLIKRKTHFDEERDKGDDVCQVLSVEDDFRINYFFKMMDQAIVSFQTRLEQFKEYENIFGFLFSLRKLNSTSDDILKSKCSNLEAFLKHGADSDIDGNDLFMEIKIFREVLPKTFKKNVEVLDYLKRMKDSYPSIWIAYRIMLTIPVSVASAERSFSKLKLIKSYLRSTMSQERLNGLAMLSIEKALIQNLNYESLMNDFAEKTARRVIFQNR</sequence>
<protein>
    <recommendedName>
        <fullName evidence="1">HAT C-terminal dimerisation domain-containing protein</fullName>
    </recommendedName>
</protein>
<evidence type="ECO:0000259" key="1">
    <source>
        <dbReference type="Pfam" id="PF05699"/>
    </source>
</evidence>
<dbReference type="Pfam" id="PF05699">
    <property type="entry name" value="Dimer_Tnp_hAT"/>
    <property type="match status" value="1"/>
</dbReference>
<reference evidence="2" key="2">
    <citation type="submission" date="2015-03" db="UniProtKB">
        <authorList>
            <consortium name="EnsemblPlants"/>
        </authorList>
    </citation>
    <scope>IDENTIFICATION</scope>
</reference>
<dbReference type="Proteomes" id="UP000032141">
    <property type="component" value="Chromosome C1"/>
</dbReference>
<dbReference type="Gramene" id="Bo1g055340.1">
    <property type="protein sequence ID" value="Bo1g055340.1"/>
    <property type="gene ID" value="Bo1g055340"/>
</dbReference>
<dbReference type="STRING" id="109376.A0A0D3A7T6"/>
<name>A0A0D3A7T6_BRAOL</name>
<dbReference type="SUPFAM" id="SSF53098">
    <property type="entry name" value="Ribonuclease H-like"/>
    <property type="match status" value="1"/>
</dbReference>
<dbReference type="PANTHER" id="PTHR45749:SF35">
    <property type="entry name" value="AC-LIKE TRANSPOSASE-RELATED"/>
    <property type="match status" value="1"/>
</dbReference>
<keyword evidence="3" id="KW-1185">Reference proteome</keyword>